<proteinExistence type="predicted"/>
<evidence type="ECO:0000256" key="1">
    <source>
        <dbReference type="PROSITE-ProRule" id="PRU00117"/>
    </source>
</evidence>
<name>A0ABR3BBB5_PHYBL</name>
<dbReference type="Proteomes" id="UP001448207">
    <property type="component" value="Unassembled WGS sequence"/>
</dbReference>
<dbReference type="Gene3D" id="3.30.1370.10">
    <property type="entry name" value="K Homology domain, type 1"/>
    <property type="match status" value="1"/>
</dbReference>
<dbReference type="SUPFAM" id="SSF54791">
    <property type="entry name" value="Eukaryotic type KH-domain (KH-domain type I)"/>
    <property type="match status" value="1"/>
</dbReference>
<comment type="caution">
    <text evidence="3">The sequence shown here is derived from an EMBL/GenBank/DDBJ whole genome shotgun (WGS) entry which is preliminary data.</text>
</comment>
<dbReference type="PANTHER" id="PTHR13360">
    <property type="entry name" value="ACTIVATING SIGNAL COINTEGRATOR 1 COMPLEX SUBUNIT 1"/>
    <property type="match status" value="1"/>
</dbReference>
<evidence type="ECO:0000313" key="4">
    <source>
        <dbReference type="Proteomes" id="UP001448207"/>
    </source>
</evidence>
<dbReference type="InterPro" id="IPR009210">
    <property type="entry name" value="ASCC1"/>
</dbReference>
<sequence length="346" mass="38430">MQSNITKIQKSIQGLTLGKVHNRAYHRVPAQFLRTTIKPPILTKNHDENAGNSETISTDNIISHQYLVNRSFFGKIIGRGGSTIKQLRNDTGAQIDVIPGRDSITIKGTQDKVDKAIEAIDKLVKGTHSASRPTHFLSIPVSSTLLTQQLDQFYSSILSPTFGCQGLDPSMLVSHKNLHITVGVSKLTSQSDIAKAAEFLKDHLPNVVNSVIKDNDRLSVHIHNLKTMQADPSKAHVVYIEAHDESKDQLLDKLCVGLRNSMIEAGLMVDESRPLKIHITLINSSYRKEEGKPKNSRRETFDARPILDSFASIDFGDVPLNKLHLMRMGKRGPEDTYESVESIALE</sequence>
<dbReference type="InterPro" id="IPR004088">
    <property type="entry name" value="KH_dom_type_1"/>
</dbReference>
<accession>A0ABR3BBB5</accession>
<dbReference type="SUPFAM" id="SSF55144">
    <property type="entry name" value="LigT-like"/>
    <property type="match status" value="1"/>
</dbReference>
<dbReference type="EMBL" id="JBCLYO010000002">
    <property type="protein sequence ID" value="KAL0093022.1"/>
    <property type="molecule type" value="Genomic_DNA"/>
</dbReference>
<evidence type="ECO:0000313" key="3">
    <source>
        <dbReference type="EMBL" id="KAL0093022.1"/>
    </source>
</evidence>
<dbReference type="PROSITE" id="PS50084">
    <property type="entry name" value="KH_TYPE_1"/>
    <property type="match status" value="1"/>
</dbReference>
<evidence type="ECO:0000259" key="2">
    <source>
        <dbReference type="SMART" id="SM00322"/>
    </source>
</evidence>
<gene>
    <name evidence="3" type="ORF">J3Q64DRAFT_1819071</name>
</gene>
<dbReference type="CDD" id="cd00105">
    <property type="entry name" value="KH-I"/>
    <property type="match status" value="1"/>
</dbReference>
<dbReference type="InterPro" id="IPR004087">
    <property type="entry name" value="KH_dom"/>
</dbReference>
<dbReference type="InterPro" id="IPR009097">
    <property type="entry name" value="Cyclic_Pdiesterase"/>
</dbReference>
<protein>
    <submittedName>
        <fullName evidence="3">AKAP7 2'5' RNA ligase-like domain-containing protein</fullName>
    </submittedName>
</protein>
<dbReference type="SMART" id="SM00322">
    <property type="entry name" value="KH"/>
    <property type="match status" value="1"/>
</dbReference>
<keyword evidence="1" id="KW-0694">RNA-binding</keyword>
<feature type="domain" description="K Homology" evidence="2">
    <location>
        <begin position="60"/>
        <end position="125"/>
    </location>
</feature>
<keyword evidence="4" id="KW-1185">Reference proteome</keyword>
<dbReference type="PANTHER" id="PTHR13360:SF1">
    <property type="entry name" value="ACTIVATING SIGNAL COINTEGRATOR 1 COMPLEX SUBUNIT 1"/>
    <property type="match status" value="1"/>
</dbReference>
<dbReference type="Gene3D" id="3.90.1140.10">
    <property type="entry name" value="Cyclic phosphodiesterase"/>
    <property type="match status" value="1"/>
</dbReference>
<reference evidence="3 4" key="1">
    <citation type="submission" date="2024-04" db="EMBL/GenBank/DDBJ databases">
        <title>Symmetric and asymmetric DNA N6-adenine methylation regulates different biological responses in Mucorales.</title>
        <authorList>
            <consortium name="Lawrence Berkeley National Laboratory"/>
            <person name="Lax C."/>
            <person name="Mondo S.J."/>
            <person name="Osorio-Concepcion M."/>
            <person name="Muszewska A."/>
            <person name="Corrochano-Luque M."/>
            <person name="Gutierrez G."/>
            <person name="Riley R."/>
            <person name="Lipzen A."/>
            <person name="Guo J."/>
            <person name="Hundley H."/>
            <person name="Amirebrahimi M."/>
            <person name="Ng V."/>
            <person name="Lorenzo-Gutierrez D."/>
            <person name="Binder U."/>
            <person name="Yang J."/>
            <person name="Song Y."/>
            <person name="Canovas D."/>
            <person name="Navarro E."/>
            <person name="Freitag M."/>
            <person name="Gabaldon T."/>
            <person name="Grigoriev I.V."/>
            <person name="Corrochano L.M."/>
            <person name="Nicolas F.E."/>
            <person name="Garre V."/>
        </authorList>
    </citation>
    <scope>NUCLEOTIDE SEQUENCE [LARGE SCALE GENOMIC DNA]</scope>
    <source>
        <strain evidence="3 4">L51</strain>
    </source>
</reference>
<dbReference type="InterPro" id="IPR036612">
    <property type="entry name" value="KH_dom_type_1_sf"/>
</dbReference>
<organism evidence="3 4">
    <name type="scientific">Phycomyces blakesleeanus</name>
    <dbReference type="NCBI Taxonomy" id="4837"/>
    <lineage>
        <taxon>Eukaryota</taxon>
        <taxon>Fungi</taxon>
        <taxon>Fungi incertae sedis</taxon>
        <taxon>Mucoromycota</taxon>
        <taxon>Mucoromycotina</taxon>
        <taxon>Mucoromycetes</taxon>
        <taxon>Mucorales</taxon>
        <taxon>Phycomycetaceae</taxon>
        <taxon>Phycomyces</taxon>
    </lineage>
</organism>
<dbReference type="Pfam" id="PF00013">
    <property type="entry name" value="KH_1"/>
    <property type="match status" value="1"/>
</dbReference>
<dbReference type="Pfam" id="PF10469">
    <property type="entry name" value="AKAP7_NLS"/>
    <property type="match status" value="1"/>
</dbReference>
<dbReference type="InterPro" id="IPR019510">
    <property type="entry name" value="AKAP7-like_phosphoesterase"/>
</dbReference>